<feature type="region of interest" description="Disordered" evidence="2">
    <location>
        <begin position="441"/>
        <end position="482"/>
    </location>
</feature>
<feature type="domain" description="RRM" evidence="3">
    <location>
        <begin position="37"/>
        <end position="114"/>
    </location>
</feature>
<evidence type="ECO:0000256" key="2">
    <source>
        <dbReference type="SAM" id="MobiDB-lite"/>
    </source>
</evidence>
<dbReference type="OMA" id="GCERKIF"/>
<reference evidence="5" key="2">
    <citation type="submission" date="2017-02" db="EMBL/GenBank/DDBJ databases">
        <title>Sunflower complete genome.</title>
        <authorList>
            <person name="Langlade N."/>
            <person name="Munos S."/>
        </authorList>
    </citation>
    <scope>NUCLEOTIDE SEQUENCE [LARGE SCALE GENOMIC DNA]</scope>
    <source>
        <tissue evidence="5">Leaves</tissue>
    </source>
</reference>
<gene>
    <name evidence="5" type="ORF">HannXRQ_Chr03g0078981</name>
    <name evidence="4" type="ORF">HanXRQr2_Chr03g0121131</name>
</gene>
<dbReference type="GO" id="GO:0003729">
    <property type="term" value="F:mRNA binding"/>
    <property type="evidence" value="ECO:0000318"/>
    <property type="project" value="GO_Central"/>
</dbReference>
<dbReference type="PROSITE" id="PS50102">
    <property type="entry name" value="RRM"/>
    <property type="match status" value="1"/>
</dbReference>
<dbReference type="GO" id="GO:0000381">
    <property type="term" value="P:regulation of alternative mRNA splicing, via spliceosome"/>
    <property type="evidence" value="ECO:0000318"/>
    <property type="project" value="GO_Central"/>
</dbReference>
<dbReference type="InterPro" id="IPR000504">
    <property type="entry name" value="RRM_dom"/>
</dbReference>
<dbReference type="Gene3D" id="3.30.70.330">
    <property type="match status" value="1"/>
</dbReference>
<dbReference type="SMART" id="SM00360">
    <property type="entry name" value="RRM"/>
    <property type="match status" value="1"/>
</dbReference>
<dbReference type="SUPFAM" id="SSF54928">
    <property type="entry name" value="RNA-binding domain, RBD"/>
    <property type="match status" value="1"/>
</dbReference>
<reference evidence="4" key="3">
    <citation type="submission" date="2020-06" db="EMBL/GenBank/DDBJ databases">
        <title>Helianthus annuus Genome sequencing and assembly Release 2.</title>
        <authorList>
            <person name="Gouzy J."/>
            <person name="Langlade N."/>
            <person name="Munos S."/>
        </authorList>
    </citation>
    <scope>NUCLEOTIDE SEQUENCE</scope>
    <source>
        <tissue evidence="4">Leaves</tissue>
    </source>
</reference>
<keyword evidence="6" id="KW-1185">Reference proteome</keyword>
<dbReference type="Gramene" id="mRNA:HanXRQr2_Chr03g0121131">
    <property type="protein sequence ID" value="CDS:HanXRQr2_Chr03g0121131.1"/>
    <property type="gene ID" value="HanXRQr2_Chr03g0121131"/>
</dbReference>
<sequence length="530" mass="60142">MKDRERYVVDRWYDAPTRKGRNNNRVGGSISGEPVVTKYFVSNLPGGCSSKDMHDVLKSFGSIQGTYIARKFDKLGKRFGFVSFANVKDPISLEKEMKDVWMGSYKLYIVLARFVDGERVSRKEDKQWVPVNEENYAKVAEETINVVIDNPKSFTSSGGRSFRDTLLGKDGAEPMEEVRLDDDFTGVARWNGVVLLGVVKDLQSLTSLKEWLGSVRLDKVGIRYVGGLSVILVFDDKVSMMDFLSTKEVWESIFVSLVLWEGKNLRCERIAWLRILGIPLLLFDNRVAERIASKIGRVVQTVQIDEKTEDFSYAMVAVLCNSVKRISKGCKLKWRSEEFDIAIEEEIGEWIPDCIGLEVEEQEVVSKNEKRPVDGVDQEVWVNTDVEVNNVVVEDAQEVEEIGVSTLHANMVDVEVAMQHVETSTSGGTLPEADGLSFRLQNPLVSSNPKEKKRGCLRKKSRGDKSQSPTGAERPKKRARDDDDPYDIDRFIFNVQGGMRHLWIIPVLMWRLIRRVGSMVLIGVMRLEVW</sequence>
<dbReference type="EMBL" id="CM007892">
    <property type="protein sequence ID" value="OTG31736.1"/>
    <property type="molecule type" value="Genomic_DNA"/>
</dbReference>
<organism evidence="5 6">
    <name type="scientific">Helianthus annuus</name>
    <name type="common">Common sunflower</name>
    <dbReference type="NCBI Taxonomy" id="4232"/>
    <lineage>
        <taxon>Eukaryota</taxon>
        <taxon>Viridiplantae</taxon>
        <taxon>Streptophyta</taxon>
        <taxon>Embryophyta</taxon>
        <taxon>Tracheophyta</taxon>
        <taxon>Spermatophyta</taxon>
        <taxon>Magnoliopsida</taxon>
        <taxon>eudicotyledons</taxon>
        <taxon>Gunneridae</taxon>
        <taxon>Pentapetalae</taxon>
        <taxon>asterids</taxon>
        <taxon>campanulids</taxon>
        <taxon>Asterales</taxon>
        <taxon>Asteraceae</taxon>
        <taxon>Asteroideae</taxon>
        <taxon>Heliantheae alliance</taxon>
        <taxon>Heliantheae</taxon>
        <taxon>Helianthus</taxon>
    </lineage>
</organism>
<protein>
    <submittedName>
        <fullName evidence="5">Putative nucleotide-binding alpha-beta plait domain-containing protein</fullName>
    </submittedName>
    <submittedName>
        <fullName evidence="4">RNA recognition motif domain, nucleotide-binding alpha-beta plait domain superfamily</fullName>
    </submittedName>
</protein>
<dbReference type="PANTHER" id="PTHR34427:SF5">
    <property type="entry name" value="DUF4283 DOMAIN-CONTAINING PROTEIN"/>
    <property type="match status" value="1"/>
</dbReference>
<dbReference type="PANTHER" id="PTHR34427">
    <property type="entry name" value="DUF4283 DOMAIN PROTEIN"/>
    <property type="match status" value="1"/>
</dbReference>
<dbReference type="EMBL" id="MNCJ02000318">
    <property type="protein sequence ID" value="KAF5815265.1"/>
    <property type="molecule type" value="Genomic_DNA"/>
</dbReference>
<keyword evidence="1" id="KW-0694">RNA-binding</keyword>
<dbReference type="InterPro" id="IPR012677">
    <property type="entry name" value="Nucleotide-bd_a/b_plait_sf"/>
</dbReference>
<evidence type="ECO:0000313" key="5">
    <source>
        <dbReference type="EMBL" id="OTG31736.1"/>
    </source>
</evidence>
<evidence type="ECO:0000313" key="4">
    <source>
        <dbReference type="EMBL" id="KAF5815265.1"/>
    </source>
</evidence>
<feature type="compositionally biased region" description="Basic residues" evidence="2">
    <location>
        <begin position="451"/>
        <end position="462"/>
    </location>
</feature>
<accession>A0A251V998</accession>
<name>A0A251V998_HELAN</name>
<dbReference type="AlphaFoldDB" id="A0A251V998"/>
<dbReference type="InParanoid" id="A0A251V998"/>
<reference evidence="4 6" key="1">
    <citation type="journal article" date="2017" name="Nature">
        <title>The sunflower genome provides insights into oil metabolism, flowering and Asterid evolution.</title>
        <authorList>
            <person name="Badouin H."/>
            <person name="Gouzy J."/>
            <person name="Grassa C.J."/>
            <person name="Murat F."/>
            <person name="Staton S.E."/>
            <person name="Cottret L."/>
            <person name="Lelandais-Briere C."/>
            <person name="Owens G.L."/>
            <person name="Carrere S."/>
            <person name="Mayjonade B."/>
            <person name="Legrand L."/>
            <person name="Gill N."/>
            <person name="Kane N.C."/>
            <person name="Bowers J.E."/>
            <person name="Hubner S."/>
            <person name="Bellec A."/>
            <person name="Berard A."/>
            <person name="Berges H."/>
            <person name="Blanchet N."/>
            <person name="Boniface M.C."/>
            <person name="Brunel D."/>
            <person name="Catrice O."/>
            <person name="Chaidir N."/>
            <person name="Claudel C."/>
            <person name="Donnadieu C."/>
            <person name="Faraut T."/>
            <person name="Fievet G."/>
            <person name="Helmstetter N."/>
            <person name="King M."/>
            <person name="Knapp S.J."/>
            <person name="Lai Z."/>
            <person name="Le Paslier M.C."/>
            <person name="Lippi Y."/>
            <person name="Lorenzon L."/>
            <person name="Mandel J.R."/>
            <person name="Marage G."/>
            <person name="Marchand G."/>
            <person name="Marquand E."/>
            <person name="Bret-Mestries E."/>
            <person name="Morien E."/>
            <person name="Nambeesan S."/>
            <person name="Nguyen T."/>
            <person name="Pegot-Espagnet P."/>
            <person name="Pouilly N."/>
            <person name="Raftis F."/>
            <person name="Sallet E."/>
            <person name="Schiex T."/>
            <person name="Thomas J."/>
            <person name="Vandecasteele C."/>
            <person name="Vares D."/>
            <person name="Vear F."/>
            <person name="Vautrin S."/>
            <person name="Crespi M."/>
            <person name="Mangin B."/>
            <person name="Burke J.M."/>
            <person name="Salse J."/>
            <person name="Munos S."/>
            <person name="Vincourt P."/>
            <person name="Rieseberg L.H."/>
            <person name="Langlade N.B."/>
        </authorList>
    </citation>
    <scope>NUCLEOTIDE SEQUENCE [LARGE SCALE GENOMIC DNA]</scope>
    <source>
        <strain evidence="6">cv. SF193</strain>
        <tissue evidence="4">Leaves</tissue>
    </source>
</reference>
<dbReference type="InterPro" id="IPR035979">
    <property type="entry name" value="RBD_domain_sf"/>
</dbReference>
<evidence type="ECO:0000259" key="3">
    <source>
        <dbReference type="PROSITE" id="PS50102"/>
    </source>
</evidence>
<evidence type="ECO:0000313" key="6">
    <source>
        <dbReference type="Proteomes" id="UP000215914"/>
    </source>
</evidence>
<dbReference type="STRING" id="4232.A0A251V998"/>
<proteinExistence type="predicted"/>
<dbReference type="Proteomes" id="UP000215914">
    <property type="component" value="Chromosome 3"/>
</dbReference>
<dbReference type="GO" id="GO:0016607">
    <property type="term" value="C:nuclear speck"/>
    <property type="evidence" value="ECO:0000318"/>
    <property type="project" value="GO_Central"/>
</dbReference>
<evidence type="ECO:0000256" key="1">
    <source>
        <dbReference type="PROSITE-ProRule" id="PRU00176"/>
    </source>
</evidence>
<dbReference type="Pfam" id="PF00076">
    <property type="entry name" value="RRM_1"/>
    <property type="match status" value="1"/>
</dbReference>